<dbReference type="EMBL" id="BMHK01000005">
    <property type="protein sequence ID" value="GGB93567.1"/>
    <property type="molecule type" value="Genomic_DNA"/>
</dbReference>
<proteinExistence type="inferred from homology"/>
<accession>A0A916TQH5</accession>
<evidence type="ECO:0000313" key="11">
    <source>
        <dbReference type="Proteomes" id="UP000608154"/>
    </source>
</evidence>
<evidence type="ECO:0000256" key="5">
    <source>
        <dbReference type="ARBA" id="ARBA00023136"/>
    </source>
</evidence>
<dbReference type="GO" id="GO:0006935">
    <property type="term" value="P:chemotaxis"/>
    <property type="evidence" value="ECO:0007669"/>
    <property type="project" value="InterPro"/>
</dbReference>
<sequence length="235" mass="24849">MQIDNLFDPTSGLIVLGGTALATLMRCGFADTGAGLAALFGLLGKRFDAALARAELAVHVREMQTDGVIRTRPHHFGDAEFDEATDALIGSRSIGALQLAHASHKRRRAARNRRAVRTFNQAADLSPVFGLAGTLVSLSQLSGASGDFAGAISMAVLTTLYGLLLGNIVFAPLARVVARAAAHEEKERQKVLDWLEEQVVVALPVHHRAASHARPAVDQRQAAHMRGAAGGAARP</sequence>
<dbReference type="GO" id="GO:0071978">
    <property type="term" value="P:bacterial-type flagellum-dependent swarming motility"/>
    <property type="evidence" value="ECO:0007669"/>
    <property type="project" value="InterPro"/>
</dbReference>
<keyword evidence="10" id="KW-0966">Cell projection</keyword>
<feature type="compositionally biased region" description="Low complexity" evidence="7">
    <location>
        <begin position="220"/>
        <end position="235"/>
    </location>
</feature>
<dbReference type="AlphaFoldDB" id="A0A916TQH5"/>
<comment type="caution">
    <text evidence="10">The sequence shown here is derived from an EMBL/GenBank/DDBJ whole genome shotgun (WGS) entry which is preliminary data.</text>
</comment>
<evidence type="ECO:0000256" key="6">
    <source>
        <dbReference type="RuleBase" id="RU004057"/>
    </source>
</evidence>
<keyword evidence="3 8" id="KW-0812">Transmembrane</keyword>
<comment type="similarity">
    <text evidence="6">Belongs to the exbB/tolQ family.</text>
</comment>
<dbReference type="GO" id="GO:0005886">
    <property type="term" value="C:plasma membrane"/>
    <property type="evidence" value="ECO:0007669"/>
    <property type="project" value="UniProtKB-SubCell"/>
</dbReference>
<feature type="transmembrane region" description="Helical" evidence="8">
    <location>
        <begin position="20"/>
        <end position="43"/>
    </location>
</feature>
<keyword evidence="11" id="KW-1185">Reference proteome</keyword>
<evidence type="ECO:0000256" key="8">
    <source>
        <dbReference type="SAM" id="Phobius"/>
    </source>
</evidence>
<keyword evidence="6" id="KW-0813">Transport</keyword>
<dbReference type="InterPro" id="IPR002898">
    <property type="entry name" value="MotA_ExbB_proton_chnl"/>
</dbReference>
<keyword evidence="10" id="KW-0282">Flagellum</keyword>
<feature type="domain" description="MotA/TolQ/ExbB proton channel" evidence="9">
    <location>
        <begin position="103"/>
        <end position="189"/>
    </location>
</feature>
<dbReference type="PANTHER" id="PTHR30433">
    <property type="entry name" value="CHEMOTAXIS PROTEIN MOTA"/>
    <property type="match status" value="1"/>
</dbReference>
<dbReference type="Pfam" id="PF01618">
    <property type="entry name" value="MotA_ExbB"/>
    <property type="match status" value="1"/>
</dbReference>
<name>A0A916TQH5_9SPHN</name>
<dbReference type="GO" id="GO:0015031">
    <property type="term" value="P:protein transport"/>
    <property type="evidence" value="ECO:0007669"/>
    <property type="project" value="UniProtKB-KW"/>
</dbReference>
<protein>
    <submittedName>
        <fullName evidence="10">Flagellar motor protein PomA</fullName>
    </submittedName>
</protein>
<evidence type="ECO:0000256" key="1">
    <source>
        <dbReference type="ARBA" id="ARBA00004651"/>
    </source>
</evidence>
<organism evidence="10 11">
    <name type="scientific">Novosphingobium endophyticum</name>
    <dbReference type="NCBI Taxonomy" id="1955250"/>
    <lineage>
        <taxon>Bacteria</taxon>
        <taxon>Pseudomonadati</taxon>
        <taxon>Pseudomonadota</taxon>
        <taxon>Alphaproteobacteria</taxon>
        <taxon>Sphingomonadales</taxon>
        <taxon>Sphingomonadaceae</taxon>
        <taxon>Novosphingobium</taxon>
    </lineage>
</organism>
<keyword evidence="6" id="KW-0653">Protein transport</keyword>
<dbReference type="Proteomes" id="UP000608154">
    <property type="component" value="Unassembled WGS sequence"/>
</dbReference>
<reference evidence="10" key="2">
    <citation type="submission" date="2020-09" db="EMBL/GenBank/DDBJ databases">
        <authorList>
            <person name="Sun Q."/>
            <person name="Zhou Y."/>
        </authorList>
    </citation>
    <scope>NUCLEOTIDE SEQUENCE</scope>
    <source>
        <strain evidence="10">CGMCC 1.15095</strain>
    </source>
</reference>
<keyword evidence="4 8" id="KW-1133">Transmembrane helix</keyword>
<reference evidence="10" key="1">
    <citation type="journal article" date="2014" name="Int. J. Syst. Evol. Microbiol.">
        <title>Complete genome sequence of Corynebacterium casei LMG S-19264T (=DSM 44701T), isolated from a smear-ripened cheese.</title>
        <authorList>
            <consortium name="US DOE Joint Genome Institute (JGI-PGF)"/>
            <person name="Walter F."/>
            <person name="Albersmeier A."/>
            <person name="Kalinowski J."/>
            <person name="Ruckert C."/>
        </authorList>
    </citation>
    <scope>NUCLEOTIDE SEQUENCE</scope>
    <source>
        <strain evidence="10">CGMCC 1.15095</strain>
    </source>
</reference>
<keyword evidence="2" id="KW-1003">Cell membrane</keyword>
<evidence type="ECO:0000313" key="10">
    <source>
        <dbReference type="EMBL" id="GGB93567.1"/>
    </source>
</evidence>
<dbReference type="InterPro" id="IPR047055">
    <property type="entry name" value="MotA-like"/>
</dbReference>
<evidence type="ECO:0000256" key="3">
    <source>
        <dbReference type="ARBA" id="ARBA00022692"/>
    </source>
</evidence>
<feature type="region of interest" description="Disordered" evidence="7">
    <location>
        <begin position="211"/>
        <end position="235"/>
    </location>
</feature>
<evidence type="ECO:0000259" key="9">
    <source>
        <dbReference type="Pfam" id="PF01618"/>
    </source>
</evidence>
<evidence type="ECO:0000256" key="4">
    <source>
        <dbReference type="ARBA" id="ARBA00022989"/>
    </source>
</evidence>
<feature type="transmembrane region" description="Helical" evidence="8">
    <location>
        <begin position="115"/>
        <end position="136"/>
    </location>
</feature>
<feature type="transmembrane region" description="Helical" evidence="8">
    <location>
        <begin position="148"/>
        <end position="170"/>
    </location>
</feature>
<evidence type="ECO:0000256" key="7">
    <source>
        <dbReference type="SAM" id="MobiDB-lite"/>
    </source>
</evidence>
<comment type="subcellular location">
    <subcellularLocation>
        <location evidence="1">Cell membrane</location>
        <topology evidence="1">Multi-pass membrane protein</topology>
    </subcellularLocation>
    <subcellularLocation>
        <location evidence="6">Membrane</location>
        <topology evidence="6">Multi-pass membrane protein</topology>
    </subcellularLocation>
</comment>
<gene>
    <name evidence="10" type="ORF">GCM10011494_09970</name>
</gene>
<keyword evidence="10" id="KW-0969">Cilium</keyword>
<dbReference type="RefSeq" id="WP_188769088.1">
    <property type="nucleotide sequence ID" value="NZ_BMHK01000005.1"/>
</dbReference>
<keyword evidence="5 8" id="KW-0472">Membrane</keyword>
<evidence type="ECO:0000256" key="2">
    <source>
        <dbReference type="ARBA" id="ARBA00022475"/>
    </source>
</evidence>